<organism evidence="2 3">
    <name type="scientific">Steinernema carpocapsae</name>
    <name type="common">Entomopathogenic nematode</name>
    <dbReference type="NCBI Taxonomy" id="34508"/>
    <lineage>
        <taxon>Eukaryota</taxon>
        <taxon>Metazoa</taxon>
        <taxon>Ecdysozoa</taxon>
        <taxon>Nematoda</taxon>
        <taxon>Chromadorea</taxon>
        <taxon>Rhabditida</taxon>
        <taxon>Tylenchina</taxon>
        <taxon>Panagrolaimomorpha</taxon>
        <taxon>Strongyloidoidea</taxon>
        <taxon>Steinernematidae</taxon>
        <taxon>Steinernema</taxon>
    </lineage>
</organism>
<feature type="compositionally biased region" description="Polar residues" evidence="1">
    <location>
        <begin position="228"/>
        <end position="238"/>
    </location>
</feature>
<feature type="region of interest" description="Disordered" evidence="1">
    <location>
        <begin position="159"/>
        <end position="185"/>
    </location>
</feature>
<evidence type="ECO:0000313" key="2">
    <source>
        <dbReference type="EMBL" id="TKR70244.1"/>
    </source>
</evidence>
<gene>
    <name evidence="2" type="ORF">L596_022290</name>
</gene>
<sequence>MYRYAFLTKLMRKCELPNSHVPVFFFKPQNDLFKLLIHDTILVTSFAPSSARFTSCKRCARRIDAKRQKDAMGKLSCSFCIASKEQHRKRLDANTLAKGIVCDVFGGSEKTDSSKAEIENVKTAQNAPIVEEPPECVGDTEILEGEDGNCKQDDILIGDSYPEDPKHEEYGIGQRKDDKTKAKHENAETKLNFECSSFVTIRRGKTKLTDRPAPESQPEQAADVGSTAPESDVSSSPPSNVGLYRMLYSTMFNLTSAFLFSTVLQSVDTIVRNVPFNI</sequence>
<protein>
    <submittedName>
        <fullName evidence="2">Uncharacterized protein</fullName>
    </submittedName>
</protein>
<evidence type="ECO:0000313" key="3">
    <source>
        <dbReference type="Proteomes" id="UP000298663"/>
    </source>
</evidence>
<keyword evidence="3" id="KW-1185">Reference proteome</keyword>
<feature type="compositionally biased region" description="Basic and acidic residues" evidence="1">
    <location>
        <begin position="163"/>
        <end position="185"/>
    </location>
</feature>
<evidence type="ECO:0000256" key="1">
    <source>
        <dbReference type="SAM" id="MobiDB-lite"/>
    </source>
</evidence>
<proteinExistence type="predicted"/>
<accession>A0A4U5MLD1</accession>
<comment type="caution">
    <text evidence="2">The sequence shown here is derived from an EMBL/GenBank/DDBJ whole genome shotgun (WGS) entry which is preliminary data.</text>
</comment>
<reference evidence="2 3" key="1">
    <citation type="journal article" date="2015" name="Genome Biol.">
        <title>Comparative genomics of Steinernema reveals deeply conserved gene regulatory networks.</title>
        <authorList>
            <person name="Dillman A.R."/>
            <person name="Macchietto M."/>
            <person name="Porter C.F."/>
            <person name="Rogers A."/>
            <person name="Williams B."/>
            <person name="Antoshechkin I."/>
            <person name="Lee M.M."/>
            <person name="Goodwin Z."/>
            <person name="Lu X."/>
            <person name="Lewis E.E."/>
            <person name="Goodrich-Blair H."/>
            <person name="Stock S.P."/>
            <person name="Adams B.J."/>
            <person name="Sternberg P.W."/>
            <person name="Mortazavi A."/>
        </authorList>
    </citation>
    <scope>NUCLEOTIDE SEQUENCE [LARGE SCALE GENOMIC DNA]</scope>
    <source>
        <strain evidence="2 3">ALL</strain>
    </source>
</reference>
<dbReference type="EMBL" id="AZBU02000007">
    <property type="protein sequence ID" value="TKR70244.1"/>
    <property type="molecule type" value="Genomic_DNA"/>
</dbReference>
<feature type="region of interest" description="Disordered" evidence="1">
    <location>
        <begin position="204"/>
        <end position="238"/>
    </location>
</feature>
<dbReference type="AlphaFoldDB" id="A0A4U5MLD1"/>
<reference evidence="2 3" key="2">
    <citation type="journal article" date="2019" name="G3 (Bethesda)">
        <title>Hybrid Assembly of the Genome of the Entomopathogenic Nematode Steinernema carpocapsae Identifies the X-Chromosome.</title>
        <authorList>
            <person name="Serra L."/>
            <person name="Macchietto M."/>
            <person name="Macias-Munoz A."/>
            <person name="McGill C.J."/>
            <person name="Rodriguez I.M."/>
            <person name="Rodriguez B."/>
            <person name="Murad R."/>
            <person name="Mortazavi A."/>
        </authorList>
    </citation>
    <scope>NUCLEOTIDE SEQUENCE [LARGE SCALE GENOMIC DNA]</scope>
    <source>
        <strain evidence="2 3">ALL</strain>
    </source>
</reference>
<name>A0A4U5MLD1_STECR</name>
<dbReference type="Proteomes" id="UP000298663">
    <property type="component" value="Unassembled WGS sequence"/>
</dbReference>